<dbReference type="InterPro" id="IPR011335">
    <property type="entry name" value="Restrct_endonuc-II-like"/>
</dbReference>
<feature type="domain" description="DNA2/NAM7 helicase helicase" evidence="7">
    <location>
        <begin position="833"/>
        <end position="879"/>
    </location>
</feature>
<protein>
    <submittedName>
        <fullName evidence="10">AAA family ATPase</fullName>
    </submittedName>
</protein>
<dbReference type="GO" id="GO:0016787">
    <property type="term" value="F:hydrolase activity"/>
    <property type="evidence" value="ECO:0007669"/>
    <property type="project" value="UniProtKB-KW"/>
</dbReference>
<comment type="caution">
    <text evidence="10">The sequence shown here is derived from an EMBL/GenBank/DDBJ whole genome shotgun (WGS) entry which is preliminary data.</text>
</comment>
<dbReference type="EMBL" id="VHQG01000002">
    <property type="protein sequence ID" value="TPW76157.1"/>
    <property type="molecule type" value="Genomic_DNA"/>
</dbReference>
<reference evidence="10 11" key="1">
    <citation type="submission" date="2019-06" db="EMBL/GenBank/DDBJ databases">
        <authorList>
            <person name="Li F."/>
        </authorList>
    </citation>
    <scope>NUCLEOTIDE SEQUENCE [LARGE SCALE GENOMIC DNA]</scope>
    <source>
        <strain evidence="10 11">10F1D-1</strain>
    </source>
</reference>
<dbReference type="Gene3D" id="3.40.960.10">
    <property type="entry name" value="VSR Endonuclease"/>
    <property type="match status" value="1"/>
</dbReference>
<evidence type="ECO:0000256" key="5">
    <source>
        <dbReference type="ARBA" id="ARBA00022840"/>
    </source>
</evidence>
<evidence type="ECO:0000313" key="11">
    <source>
        <dbReference type="Proteomes" id="UP000316252"/>
    </source>
</evidence>
<evidence type="ECO:0000259" key="8">
    <source>
        <dbReference type="Pfam" id="PF13087"/>
    </source>
</evidence>
<accession>A0A506Y407</accession>
<dbReference type="Gene3D" id="3.40.50.300">
    <property type="entry name" value="P-loop containing nucleotide triphosphate hydrolases"/>
    <property type="match status" value="3"/>
</dbReference>
<feature type="domain" description="DNA2/NAM7 helicase-like C-terminal" evidence="8">
    <location>
        <begin position="994"/>
        <end position="1114"/>
    </location>
</feature>
<feature type="domain" description="Restriction endonuclease type II-like" evidence="9">
    <location>
        <begin position="1161"/>
        <end position="1257"/>
    </location>
</feature>
<keyword evidence="4" id="KW-0347">Helicase</keyword>
<keyword evidence="2" id="KW-0547">Nucleotide-binding</keyword>
<keyword evidence="3" id="KW-0378">Hydrolase</keyword>
<dbReference type="InterPro" id="IPR050534">
    <property type="entry name" value="Coronavir_polyprotein_1ab"/>
</dbReference>
<dbReference type="InterPro" id="IPR041679">
    <property type="entry name" value="DNA2/NAM7-like_C"/>
</dbReference>
<dbReference type="PANTHER" id="PTHR43788">
    <property type="entry name" value="DNA2/NAM7 HELICASE FAMILY MEMBER"/>
    <property type="match status" value="1"/>
</dbReference>
<keyword evidence="6" id="KW-0175">Coiled coil</keyword>
<dbReference type="PANTHER" id="PTHR43788:SF8">
    <property type="entry name" value="DNA-BINDING PROTEIN SMUBP-2"/>
    <property type="match status" value="1"/>
</dbReference>
<dbReference type="GO" id="GO:0043139">
    <property type="term" value="F:5'-3' DNA helicase activity"/>
    <property type="evidence" value="ECO:0007669"/>
    <property type="project" value="TreeGrafter"/>
</dbReference>
<dbReference type="Proteomes" id="UP000316252">
    <property type="component" value="Unassembled WGS sequence"/>
</dbReference>
<sequence length="1358" mass="149430">MNDEISDSLATASREWRNGLIDVGGSNRLLYYRNTAATLVLDDCPPRVLARFLGGETVRLSELYPSALDLERAQKACAALARKQREAVEEYGISVTSLAAGLASWDPEGNPDLVEAEIEEDETTAEVPRKKPTYTRPRSPVLLRSVEIELRRGAQQSWDLRLNDDFALNGVMMHVLNADRERLSDDLLADMDDDSPDSIRDAYADVEYACDDVADFSIEPTLLVGAFSYVKQPMVDDISDVDALAESDLVAALAGDAAAAERIRSVSDGVTDELPDLVPVDAEYLVLDADSSQSYVVNAALAGRNLVVQGPPGTGKSQTIANIIATSAAYGRKVLFVAQKRAAVSAVLDRLEKVDLGHVVLDLFAAASSRRFIAEQLQEALDRQATAGQANTQELHFTLGSTRDRLVRHNRAMHLPTRGWGLSVSQLLARAAGQPDGVTSATRLDVPTLNQWSESDAIQARAAVVELARLGAFDADWNVAGGWAPEHITTAEILRATQELLGELSRDLTPRLTATTDVLTSANLPPLQSFQDLEVAGGFMERVERVAGMVPQAVEQDITLDDLRQALTIVDRAYRKSSGMRLASSQKKSARELVRKLVGHLARRDRGSTLRAVVELREQWPAGTPSRPDEGWAQIWTQAGLFRDGLSRLSTYLIDTDLVTSPTTGLVEKLRGLAADRRRAAMPQVAAMKGSLEGRGVEPLLQELADRMDVSHQGTELAGWIFDAAVTSTLLDEALFFDPELSTVSGADLDQAARDFQRADLDHLEANAVRVRRRVAEALKVALDEHQDQHLLLRKEVTRRARFTPVRRLVRDLGDVMLSAKPVWAMSPLQVSRLLPRQQIFDVVVFDEASQVKPADAIPAILRGRQLIVAGDSRQLPPTEFFTKTLGDDDDADDRDEDLGFEATLPSAQPSRKLGSFTRDAESILFAVDRLLAGQSRSLLWHYRSRDERLIAPSNRFVYSNSLTTFPSADTPDAITHTQVAYSPGINGGTNSPDAEVAEVVAAVKRHASEHPDESIGVIAFGIKHQRRLELALDAEFAADPNLLETLNSKEPFFVKSIERVQGDERDAILLTVGYGRGQDGVLRLFWGPLLQAGGERRLNVAISRARLRLTLISSFGPDDLAADGHDSPGYKLMYQFVRFVASRGAELGDGPNNGVALNPFEIDIRDRLQEAGLHLDAQVGVGSYRIDFAVRHPVMPGRHILAIEADGAAYHSGHIARERDRLRQQLLERRGWTFHRIWSTDWFNDADAEVQQVLRAVEQALERNSKATSEPVADVPGAWELPIGERTLPKPRFYPYASIDDYTDSTLRDVVAWVRSDAVVRSADDELSVVMEALGFQRRGVKIVRRIRAAQIAASRI</sequence>
<keyword evidence="11" id="KW-1185">Reference proteome</keyword>
<feature type="domain" description="DNA2/NAM7 helicase helicase" evidence="7">
    <location>
        <begin position="290"/>
        <end position="353"/>
    </location>
</feature>
<dbReference type="InterPro" id="IPR027417">
    <property type="entry name" value="P-loop_NTPase"/>
</dbReference>
<dbReference type="Pfam" id="PF18741">
    <property type="entry name" value="MTES_1575"/>
    <property type="match status" value="1"/>
</dbReference>
<keyword evidence="5" id="KW-0067">ATP-binding</keyword>
<evidence type="ECO:0000256" key="1">
    <source>
        <dbReference type="ARBA" id="ARBA00007913"/>
    </source>
</evidence>
<dbReference type="GO" id="GO:0005524">
    <property type="term" value="F:ATP binding"/>
    <property type="evidence" value="ECO:0007669"/>
    <property type="project" value="UniProtKB-KW"/>
</dbReference>
<gene>
    <name evidence="10" type="ORF">FJ657_10120</name>
</gene>
<dbReference type="InterPro" id="IPR049468">
    <property type="entry name" value="Restrct_endonuc-II-like_dom"/>
</dbReference>
<evidence type="ECO:0000256" key="2">
    <source>
        <dbReference type="ARBA" id="ARBA00022741"/>
    </source>
</evidence>
<dbReference type="OrthoDB" id="9757917at2"/>
<feature type="coiled-coil region" evidence="6">
    <location>
        <begin position="761"/>
        <end position="796"/>
    </location>
</feature>
<comment type="similarity">
    <text evidence="1">Belongs to the DNA2/NAM7 helicase family.</text>
</comment>
<dbReference type="SUPFAM" id="SSF52540">
    <property type="entry name" value="P-loop containing nucleoside triphosphate hydrolases"/>
    <property type="match status" value="1"/>
</dbReference>
<name>A0A506Y407_9MICO</name>
<evidence type="ECO:0000256" key="3">
    <source>
        <dbReference type="ARBA" id="ARBA00022801"/>
    </source>
</evidence>
<evidence type="ECO:0000256" key="6">
    <source>
        <dbReference type="SAM" id="Coils"/>
    </source>
</evidence>
<dbReference type="Pfam" id="PF13086">
    <property type="entry name" value="AAA_11"/>
    <property type="match status" value="2"/>
</dbReference>
<dbReference type="SUPFAM" id="SSF52980">
    <property type="entry name" value="Restriction endonuclease-like"/>
    <property type="match status" value="1"/>
</dbReference>
<dbReference type="RefSeq" id="WP_141163513.1">
    <property type="nucleotide sequence ID" value="NZ_VHQG01000002.1"/>
</dbReference>
<dbReference type="FunFam" id="3.40.960.10:FF:000002">
    <property type="entry name" value="DNA helicase related protein"/>
    <property type="match status" value="1"/>
</dbReference>
<dbReference type="Pfam" id="PF13087">
    <property type="entry name" value="AAA_12"/>
    <property type="match status" value="1"/>
</dbReference>
<feature type="coiled-coil region" evidence="6">
    <location>
        <begin position="1244"/>
        <end position="1271"/>
    </location>
</feature>
<dbReference type="InterPro" id="IPR041677">
    <property type="entry name" value="DNA2/NAM7_AAA_11"/>
</dbReference>
<evidence type="ECO:0000313" key="10">
    <source>
        <dbReference type="EMBL" id="TPW76157.1"/>
    </source>
</evidence>
<proteinExistence type="inferred from homology"/>
<organism evidence="10 11">
    <name type="scientific">Schumannella soli</name>
    <dbReference type="NCBI Taxonomy" id="2590779"/>
    <lineage>
        <taxon>Bacteria</taxon>
        <taxon>Bacillati</taxon>
        <taxon>Actinomycetota</taxon>
        <taxon>Actinomycetes</taxon>
        <taxon>Micrococcales</taxon>
        <taxon>Microbacteriaceae</taxon>
        <taxon>Schumannella</taxon>
    </lineage>
</organism>
<evidence type="ECO:0000259" key="9">
    <source>
        <dbReference type="Pfam" id="PF18741"/>
    </source>
</evidence>
<evidence type="ECO:0000259" key="7">
    <source>
        <dbReference type="Pfam" id="PF13086"/>
    </source>
</evidence>
<evidence type="ECO:0000256" key="4">
    <source>
        <dbReference type="ARBA" id="ARBA00022806"/>
    </source>
</evidence>